<accession>A0A1H0UEZ7</accession>
<reference evidence="3" key="1">
    <citation type="submission" date="2016-10" db="EMBL/GenBank/DDBJ databases">
        <authorList>
            <person name="Varghese N."/>
            <person name="Submissions S."/>
        </authorList>
    </citation>
    <scope>NUCLEOTIDE SEQUENCE [LARGE SCALE GENOMIC DNA]</scope>
    <source>
        <strain evidence="3">DSM 45843</strain>
    </source>
</reference>
<sequence>MSEADSKVNTGQPGDPTAEKDPSDWVTGDEPATGAQKSYLHTLAQQAGEEVSDDISKADASIKIDELQEETGRGK</sequence>
<organism evidence="2 3">
    <name type="scientific">Klenkia soli</name>
    <dbReference type="NCBI Taxonomy" id="1052260"/>
    <lineage>
        <taxon>Bacteria</taxon>
        <taxon>Bacillati</taxon>
        <taxon>Actinomycetota</taxon>
        <taxon>Actinomycetes</taxon>
        <taxon>Geodermatophilales</taxon>
        <taxon>Geodermatophilaceae</taxon>
        <taxon>Klenkia</taxon>
    </lineage>
</organism>
<proteinExistence type="predicted"/>
<evidence type="ECO:0000313" key="3">
    <source>
        <dbReference type="Proteomes" id="UP000199088"/>
    </source>
</evidence>
<evidence type="ECO:0000256" key="1">
    <source>
        <dbReference type="SAM" id="MobiDB-lite"/>
    </source>
</evidence>
<dbReference type="OrthoDB" id="9811751at2"/>
<keyword evidence="3" id="KW-1185">Reference proteome</keyword>
<feature type="region of interest" description="Disordered" evidence="1">
    <location>
        <begin position="1"/>
        <end position="36"/>
    </location>
</feature>
<name>A0A1H0UEZ7_9ACTN</name>
<dbReference type="InterPro" id="IPR021425">
    <property type="entry name" value="DUF3072"/>
</dbReference>
<evidence type="ECO:0008006" key="4">
    <source>
        <dbReference type="Google" id="ProtNLM"/>
    </source>
</evidence>
<evidence type="ECO:0000313" key="2">
    <source>
        <dbReference type="EMBL" id="SDP64615.1"/>
    </source>
</evidence>
<gene>
    <name evidence="2" type="ORF">SAMN05660199_04487</name>
</gene>
<dbReference type="STRING" id="1052260.SAMN05660199_04487"/>
<dbReference type="AlphaFoldDB" id="A0A1H0UEZ7"/>
<dbReference type="RefSeq" id="WP_091250351.1">
    <property type="nucleotide sequence ID" value="NZ_FNIR01000019.1"/>
</dbReference>
<dbReference type="EMBL" id="FNIR01000019">
    <property type="protein sequence ID" value="SDP64615.1"/>
    <property type="molecule type" value="Genomic_DNA"/>
</dbReference>
<dbReference type="Proteomes" id="UP000199088">
    <property type="component" value="Unassembled WGS sequence"/>
</dbReference>
<protein>
    <recommendedName>
        <fullName evidence="4">DUF3072 domain-containing protein</fullName>
    </recommendedName>
</protein>
<dbReference type="Pfam" id="PF11272">
    <property type="entry name" value="DUF3072"/>
    <property type="match status" value="1"/>
</dbReference>